<gene>
    <name evidence="2" type="ORF">PENTCL1PPCAC_3808</name>
</gene>
<feature type="transmembrane region" description="Helical" evidence="1">
    <location>
        <begin position="17"/>
        <end position="37"/>
    </location>
</feature>
<proteinExistence type="predicted"/>
<organism evidence="2 3">
    <name type="scientific">Pristionchus entomophagus</name>
    <dbReference type="NCBI Taxonomy" id="358040"/>
    <lineage>
        <taxon>Eukaryota</taxon>
        <taxon>Metazoa</taxon>
        <taxon>Ecdysozoa</taxon>
        <taxon>Nematoda</taxon>
        <taxon>Chromadorea</taxon>
        <taxon>Rhabditida</taxon>
        <taxon>Rhabditina</taxon>
        <taxon>Diplogasteromorpha</taxon>
        <taxon>Diplogasteroidea</taxon>
        <taxon>Neodiplogasteridae</taxon>
        <taxon>Pristionchus</taxon>
    </lineage>
</organism>
<feature type="transmembrane region" description="Helical" evidence="1">
    <location>
        <begin position="49"/>
        <end position="69"/>
    </location>
</feature>
<dbReference type="GO" id="GO:0098542">
    <property type="term" value="P:defense response to other organism"/>
    <property type="evidence" value="ECO:0007669"/>
    <property type="project" value="InterPro"/>
</dbReference>
<dbReference type="Pfam" id="PF10327">
    <property type="entry name" value="7TM_GPCR_Sri"/>
    <property type="match status" value="1"/>
</dbReference>
<keyword evidence="3" id="KW-1185">Reference proteome</keyword>
<dbReference type="PANTHER" id="PTHR37971:SF1">
    <property type="entry name" value="ANTIBACTERIAL FACTOR-RELATED PEPTIDE 1-RELATED"/>
    <property type="match status" value="1"/>
</dbReference>
<comment type="caution">
    <text evidence="2">The sequence shown here is derived from an EMBL/GenBank/DDBJ whole genome shotgun (WGS) entry which is preliminary data.</text>
</comment>
<feature type="non-terminal residue" evidence="2">
    <location>
        <position position="152"/>
    </location>
</feature>
<keyword evidence="1" id="KW-0812">Transmembrane</keyword>
<protein>
    <recommendedName>
        <fullName evidence="4">G protein-coupled receptor</fullName>
    </recommendedName>
</protein>
<dbReference type="InterPro" id="IPR019429">
    <property type="entry name" value="7TM_GPCR_serpentine_rcpt_Sri"/>
</dbReference>
<sequence length="152" mass="17351">MSEYFIPLLLQYFLDDFALALFTLATVLCLLVLYCLIKLKNFLHSALRKYLIYIQVLIFLADFHMHILFDGFPLFPILAGYCNGLLCGTQLPGIFILFTGNVFVAIVMCLIYRHQSIILAGHRLKFNPPLSVFPTYCLLVFLSQPGCTIDFV</sequence>
<dbReference type="AlphaFoldDB" id="A0AAV5SEZ6"/>
<name>A0AAV5SEZ6_9BILA</name>
<keyword evidence="1" id="KW-1133">Transmembrane helix</keyword>
<evidence type="ECO:0000313" key="3">
    <source>
        <dbReference type="Proteomes" id="UP001432027"/>
    </source>
</evidence>
<accession>A0AAV5SEZ6</accession>
<dbReference type="EMBL" id="BTSX01000001">
    <property type="protein sequence ID" value="GMS81633.1"/>
    <property type="molecule type" value="Genomic_DNA"/>
</dbReference>
<dbReference type="PANTHER" id="PTHR37971">
    <property type="entry name" value="ANTIBACTERIAL FACTOR-RELATED PEPTIDE 1-RELATED"/>
    <property type="match status" value="1"/>
</dbReference>
<reference evidence="2" key="1">
    <citation type="submission" date="2023-10" db="EMBL/GenBank/DDBJ databases">
        <title>Genome assembly of Pristionchus species.</title>
        <authorList>
            <person name="Yoshida K."/>
            <person name="Sommer R.J."/>
        </authorList>
    </citation>
    <scope>NUCLEOTIDE SEQUENCE</scope>
    <source>
        <strain evidence="2">RS0144</strain>
    </source>
</reference>
<dbReference type="InterPro" id="IPR031770">
    <property type="entry name" value="Abf-1/2"/>
</dbReference>
<evidence type="ECO:0000313" key="2">
    <source>
        <dbReference type="EMBL" id="GMS81633.1"/>
    </source>
</evidence>
<keyword evidence="1" id="KW-0472">Membrane</keyword>
<evidence type="ECO:0008006" key="4">
    <source>
        <dbReference type="Google" id="ProtNLM"/>
    </source>
</evidence>
<dbReference type="Proteomes" id="UP001432027">
    <property type="component" value="Unassembled WGS sequence"/>
</dbReference>
<evidence type="ECO:0000256" key="1">
    <source>
        <dbReference type="SAM" id="Phobius"/>
    </source>
</evidence>
<feature type="transmembrane region" description="Helical" evidence="1">
    <location>
        <begin position="89"/>
        <end position="112"/>
    </location>
</feature>